<evidence type="ECO:0000313" key="2">
    <source>
        <dbReference type="EMBL" id="KAJ5076852.1"/>
    </source>
</evidence>
<dbReference type="EMBL" id="JAPDFW010000059">
    <property type="protein sequence ID" value="KAJ5076852.1"/>
    <property type="molecule type" value="Genomic_DNA"/>
</dbReference>
<name>A0A9Q0LQ00_ANAIG</name>
<keyword evidence="1" id="KW-0812">Transmembrane</keyword>
<dbReference type="Proteomes" id="UP001149090">
    <property type="component" value="Unassembled WGS sequence"/>
</dbReference>
<gene>
    <name evidence="2" type="ORF">M0811_00170</name>
</gene>
<feature type="transmembrane region" description="Helical" evidence="1">
    <location>
        <begin position="132"/>
        <end position="154"/>
    </location>
</feature>
<reference evidence="2" key="1">
    <citation type="submission" date="2022-10" db="EMBL/GenBank/DDBJ databases">
        <title>Novel sulphate-reducing endosymbionts in the free-living metamonad Anaeramoeba.</title>
        <authorList>
            <person name="Jerlstrom-Hultqvist J."/>
            <person name="Cepicka I."/>
            <person name="Gallot-Lavallee L."/>
            <person name="Salas-Leiva D."/>
            <person name="Curtis B.A."/>
            <person name="Zahonova K."/>
            <person name="Pipaliya S."/>
            <person name="Dacks J."/>
            <person name="Roger A.J."/>
        </authorList>
    </citation>
    <scope>NUCLEOTIDE SEQUENCE</scope>
    <source>
        <strain evidence="2">BMAN</strain>
    </source>
</reference>
<evidence type="ECO:0000256" key="1">
    <source>
        <dbReference type="SAM" id="Phobius"/>
    </source>
</evidence>
<keyword evidence="1" id="KW-1133">Transmembrane helix</keyword>
<protein>
    <recommendedName>
        <fullName evidence="4">Tail-anchored protein insertion receptor WRB</fullName>
    </recommendedName>
</protein>
<keyword evidence="3" id="KW-1185">Reference proteome</keyword>
<evidence type="ECO:0000313" key="3">
    <source>
        <dbReference type="Proteomes" id="UP001149090"/>
    </source>
</evidence>
<keyword evidence="1" id="KW-0472">Membrane</keyword>
<comment type="caution">
    <text evidence="2">The sequence shown here is derived from an EMBL/GenBank/DDBJ whole genome shotgun (WGS) entry which is preliminary data.</text>
</comment>
<evidence type="ECO:0008006" key="4">
    <source>
        <dbReference type="Google" id="ProtNLM"/>
    </source>
</evidence>
<dbReference type="AlphaFoldDB" id="A0A9Q0LQ00"/>
<feature type="transmembrane region" description="Helical" evidence="1">
    <location>
        <begin position="78"/>
        <end position="99"/>
    </location>
</feature>
<proteinExistence type="predicted"/>
<accession>A0A9Q0LQ00</accession>
<sequence>MRLFFIFLSFLVTEKIKKILLTNPEELEIKRKIEILREESTKLNKMTDFREYSKISRAIIQLENEKKKSQEQFSPRKSLVYGIILFQIIFSVILIYYFWGQEFFQVTQLNINSKMCKFPFSYLIPGLSFTKIPQMGFCSVSVKLFSWILSSFFLSRKILS</sequence>
<organism evidence="2 3">
    <name type="scientific">Anaeramoeba ignava</name>
    <name type="common">Anaerobic marine amoeba</name>
    <dbReference type="NCBI Taxonomy" id="1746090"/>
    <lineage>
        <taxon>Eukaryota</taxon>
        <taxon>Metamonada</taxon>
        <taxon>Anaeramoebidae</taxon>
        <taxon>Anaeramoeba</taxon>
    </lineage>
</organism>